<dbReference type="PANTHER" id="PTHR38978">
    <property type="entry name" value="DUF2787 DOMAIN-CONTAINING PROTEIN"/>
    <property type="match status" value="1"/>
</dbReference>
<evidence type="ECO:0008006" key="3">
    <source>
        <dbReference type="Google" id="ProtNLM"/>
    </source>
</evidence>
<dbReference type="STRING" id="45658.VSVS12_02812"/>
<dbReference type="PATRIC" id="fig|45658.7.peg.498"/>
<organism evidence="1 2">
    <name type="scientific">Vibrio scophthalmi</name>
    <dbReference type="NCBI Taxonomy" id="45658"/>
    <lineage>
        <taxon>Bacteria</taxon>
        <taxon>Pseudomonadati</taxon>
        <taxon>Pseudomonadota</taxon>
        <taxon>Gammaproteobacteria</taxon>
        <taxon>Vibrionales</taxon>
        <taxon>Vibrionaceae</taxon>
        <taxon>Vibrio</taxon>
    </lineage>
</organism>
<keyword evidence="2" id="KW-1185">Reference proteome</keyword>
<dbReference type="Gene3D" id="3.10.450.430">
    <property type="entry name" value="Protein of unknown function DUF2787"/>
    <property type="match status" value="1"/>
</dbReference>
<dbReference type="AlphaFoldDB" id="A0A1C7F6T1"/>
<dbReference type="Proteomes" id="UP000092528">
    <property type="component" value="Chromosome 1"/>
</dbReference>
<evidence type="ECO:0000313" key="2">
    <source>
        <dbReference type="Proteomes" id="UP000092528"/>
    </source>
</evidence>
<dbReference type="PANTHER" id="PTHR38978:SF2">
    <property type="entry name" value="DUF2787 DOMAIN-CONTAINING PROTEIN"/>
    <property type="match status" value="1"/>
</dbReference>
<evidence type="ECO:0000313" key="1">
    <source>
        <dbReference type="EMBL" id="ANU35666.1"/>
    </source>
</evidence>
<dbReference type="InterPro" id="IPR021248">
    <property type="entry name" value="DUF2787"/>
</dbReference>
<dbReference type="EMBL" id="CP016414">
    <property type="protein sequence ID" value="ANU35666.1"/>
    <property type="molecule type" value="Genomic_DNA"/>
</dbReference>
<gene>
    <name evidence="1" type="ORF">VSVS05_00533</name>
</gene>
<reference evidence="1 2" key="1">
    <citation type="submission" date="2016-07" db="EMBL/GenBank/DDBJ databases">
        <title>Genome sequencing of Vibrio scophthalmi strain VS-05, an isolated from Paralichthys olivaceus.</title>
        <authorList>
            <person name="Han H.-J."/>
        </authorList>
    </citation>
    <scope>NUCLEOTIDE SEQUENCE [LARGE SCALE GENOMIC DNA]</scope>
    <source>
        <strain evidence="1 2">VS-05</strain>
    </source>
</reference>
<proteinExistence type="predicted"/>
<protein>
    <recommendedName>
        <fullName evidence="3">DUF2787 domain-containing protein</fullName>
    </recommendedName>
</protein>
<accession>A0A1C7F6T1</accession>
<sequence length="159" mass="18262">MSVLQAIITVTNLIPTLLPVSNKLSQRLVDVLNQQCKDNPKWLSDLETTNSVIFNFRDKSYSAENGGFHPVEIALTKEADNTWRYAYITDFAFVDHHYPELAKELDFDFLSGEWFASYLGDYSSIKEDAAARELYCLWEHNFLAYADMGIYDEINISLS</sequence>
<name>A0A1C7F6T1_9VIBR</name>
<dbReference type="RefSeq" id="WP_083163329.1">
    <property type="nucleotide sequence ID" value="NZ_CP016414.1"/>
</dbReference>
<dbReference type="Pfam" id="PF10980">
    <property type="entry name" value="DUF2787"/>
    <property type="match status" value="1"/>
</dbReference>